<organism evidence="1 2">
    <name type="scientific">Phocaeicola plebeius</name>
    <dbReference type="NCBI Taxonomy" id="310297"/>
    <lineage>
        <taxon>Bacteria</taxon>
        <taxon>Pseudomonadati</taxon>
        <taxon>Bacteroidota</taxon>
        <taxon>Bacteroidia</taxon>
        <taxon>Bacteroidales</taxon>
        <taxon>Bacteroidaceae</taxon>
        <taxon>Phocaeicola</taxon>
    </lineage>
</organism>
<reference evidence="1 2" key="1">
    <citation type="submission" date="2018-08" db="EMBL/GenBank/DDBJ databases">
        <title>A genome reference for cultivated species of the human gut microbiota.</title>
        <authorList>
            <person name="Zou Y."/>
            <person name="Xue W."/>
            <person name="Luo G."/>
        </authorList>
    </citation>
    <scope>NUCLEOTIDE SEQUENCE [LARGE SCALE GENOMIC DNA]</scope>
    <source>
        <strain evidence="1 2">OM08-14</strain>
    </source>
</reference>
<evidence type="ECO:0000313" key="2">
    <source>
        <dbReference type="Proteomes" id="UP000260780"/>
    </source>
</evidence>
<dbReference type="EMBL" id="QSTF01000060">
    <property type="protein sequence ID" value="RGM34925.1"/>
    <property type="molecule type" value="Genomic_DNA"/>
</dbReference>
<sequence length="287" mass="32876">MNLNKKIPAAIALASCLLLPSCDFNEDFCTRYGELIAYCDWENITEKAPLPPLRHVIPFQGNASIQEAKTFTQDTLRWQLPRGDYRFVFYTGDYQVNRLDDYYECNLSVPTDTVNGKAYITAVQKYCCSSAFNEKLEYQESKTHKITPWNFVSKVNLKLNVTGNVQPLSRISYELDGLSTSRYLVSREKSGSAILPGEFKKEGSTWNSSFYLFGVYPDTDNILTVKVEMDNDNEIFNEIRTIDLSQHLRPLNDDEITLEIDFEVGKGMKVETVTITDWIDCPETELQ</sequence>
<accession>A0A3E4VYB3</accession>
<dbReference type="Proteomes" id="UP000260780">
    <property type="component" value="Unassembled WGS sequence"/>
</dbReference>
<name>A0A3E4VYB3_9BACT</name>
<dbReference type="AlphaFoldDB" id="A0A3E4VYB3"/>
<gene>
    <name evidence="1" type="ORF">DXC17_15645</name>
</gene>
<comment type="caution">
    <text evidence="1">The sequence shown here is derived from an EMBL/GenBank/DDBJ whole genome shotgun (WGS) entry which is preliminary data.</text>
</comment>
<evidence type="ECO:0000313" key="1">
    <source>
        <dbReference type="EMBL" id="RGM34925.1"/>
    </source>
</evidence>
<proteinExistence type="predicted"/>
<protein>
    <recommendedName>
        <fullName evidence="3">DUF5119 domain-containing protein</fullName>
    </recommendedName>
</protein>
<evidence type="ECO:0008006" key="3">
    <source>
        <dbReference type="Google" id="ProtNLM"/>
    </source>
</evidence>
<dbReference type="RefSeq" id="WP_117748513.1">
    <property type="nucleotide sequence ID" value="NZ_DBFNHJ010000011.1"/>
</dbReference>